<dbReference type="PRINTS" id="PR00301">
    <property type="entry name" value="HEATSHOCK70"/>
</dbReference>
<reference evidence="5" key="1">
    <citation type="submission" date="2022-12" db="EMBL/GenBank/DDBJ databases">
        <authorList>
            <person name="Webb A."/>
        </authorList>
    </citation>
    <scope>NUCLEOTIDE SEQUENCE</scope>
    <source>
        <strain evidence="5">Hp1</strain>
    </source>
</reference>
<dbReference type="Gene3D" id="2.60.34.10">
    <property type="entry name" value="Substrate Binding Domain Of DNAk, Chain A, domain 1"/>
    <property type="match status" value="1"/>
</dbReference>
<keyword evidence="4" id="KW-0472">Membrane</keyword>
<dbReference type="InterPro" id="IPR029047">
    <property type="entry name" value="HSP70_peptide-bd_sf"/>
</dbReference>
<name>A0AAV0UW22_HYABA</name>
<dbReference type="CDD" id="cd24028">
    <property type="entry name" value="ASKHA_NBD_HSP70_HSPA1-like"/>
    <property type="match status" value="1"/>
</dbReference>
<keyword evidence="1 3" id="KW-0547">Nucleotide-binding</keyword>
<dbReference type="SUPFAM" id="SSF100920">
    <property type="entry name" value="Heat shock protein 70kD (HSP70), peptide-binding domain"/>
    <property type="match status" value="1"/>
</dbReference>
<dbReference type="AlphaFoldDB" id="A0AAV0UW22"/>
<dbReference type="GO" id="GO:0140662">
    <property type="term" value="F:ATP-dependent protein folding chaperone"/>
    <property type="evidence" value="ECO:0007669"/>
    <property type="project" value="InterPro"/>
</dbReference>
<evidence type="ECO:0000256" key="3">
    <source>
        <dbReference type="RuleBase" id="RU003322"/>
    </source>
</evidence>
<keyword evidence="4" id="KW-0812">Transmembrane</keyword>
<dbReference type="Proteomes" id="UP001162031">
    <property type="component" value="Unassembled WGS sequence"/>
</dbReference>
<dbReference type="InterPro" id="IPR018181">
    <property type="entry name" value="Heat_shock_70_CS"/>
</dbReference>
<dbReference type="SUPFAM" id="SSF53067">
    <property type="entry name" value="Actin-like ATPase domain"/>
    <property type="match status" value="2"/>
</dbReference>
<evidence type="ECO:0000256" key="1">
    <source>
        <dbReference type="ARBA" id="ARBA00022741"/>
    </source>
</evidence>
<dbReference type="PROSITE" id="PS00297">
    <property type="entry name" value="HSP70_1"/>
    <property type="match status" value="1"/>
</dbReference>
<accession>A0AAV0UW22</accession>
<evidence type="ECO:0000313" key="5">
    <source>
        <dbReference type="EMBL" id="CAI5739870.1"/>
    </source>
</evidence>
<comment type="caution">
    <text evidence="5">The sequence shown here is derived from an EMBL/GenBank/DDBJ whole genome shotgun (WGS) entry which is preliminary data.</text>
</comment>
<sequence>MTAMVYDSWGSPADRFHGAMCLGIDLGTTNSCVGIWHVERNHVKMLKNRSDRGRTMPSVVHFDPQSQHVDVGNAAVEFETVPPVGNTIRSIKRLLGRKFVSKAVDVARIYASYSVVPTAQGNVGLRVVRGGKKVQVQPEEIAASILAELKASAEAYFDGRINFNNVVITVPAYFSDSQRKATLTSASMAGFQIVRLLNEPTAAAMAYGLFLSGTKLVTVFDFGGGTLDVSLLRIEDGKFEVLGIGGDTNLGGDDINNVLVDHLIEVLDRHHNVTRAQVEDLDLVKIKREVEKAKIILSEEEFAVITVDIADVPAITYTLTRCKFEQLCDPIWKKCLRIVSGVLEEAKVELSDVDEVILVGGSTRIPILRQQISDAFSGKELCMSVNADEVVCEGAAIQAAILCGVDQRVFRDVLMMDVLPLPIGLETADGSMEVILPKNARIPTSVTKYFQTYEDNQRGLTVEVYEGENEVAKECDHICYFNFALPRDKIGKAGEFAHPVTFTMNANGILQVKAGLHHDDHEEAPMSKTAVYLMIGYALALFGLYVFFRIYFTEERGVTA</sequence>
<feature type="transmembrane region" description="Helical" evidence="4">
    <location>
        <begin position="530"/>
        <end position="552"/>
    </location>
</feature>
<keyword evidence="6" id="KW-1185">Reference proteome</keyword>
<gene>
    <name evidence="5" type="ORF">HBR001_LOCUS7970</name>
</gene>
<comment type="similarity">
    <text evidence="3">Belongs to the heat shock protein 70 family.</text>
</comment>
<evidence type="ECO:0000313" key="6">
    <source>
        <dbReference type="Proteomes" id="UP001162031"/>
    </source>
</evidence>
<dbReference type="PANTHER" id="PTHR19375">
    <property type="entry name" value="HEAT SHOCK PROTEIN 70KDA"/>
    <property type="match status" value="1"/>
</dbReference>
<evidence type="ECO:0000256" key="2">
    <source>
        <dbReference type="ARBA" id="ARBA00022840"/>
    </source>
</evidence>
<keyword evidence="2 3" id="KW-0067">ATP-binding</keyword>
<dbReference type="Pfam" id="PF00012">
    <property type="entry name" value="HSP70"/>
    <property type="match status" value="1"/>
</dbReference>
<dbReference type="Gene3D" id="3.30.420.40">
    <property type="match status" value="2"/>
</dbReference>
<keyword evidence="4" id="KW-1133">Transmembrane helix</keyword>
<proteinExistence type="inferred from homology"/>
<dbReference type="PROSITE" id="PS00329">
    <property type="entry name" value="HSP70_2"/>
    <property type="match status" value="1"/>
</dbReference>
<evidence type="ECO:0000256" key="4">
    <source>
        <dbReference type="SAM" id="Phobius"/>
    </source>
</evidence>
<dbReference type="Gene3D" id="3.90.640.10">
    <property type="entry name" value="Actin, Chain A, domain 4"/>
    <property type="match status" value="1"/>
</dbReference>
<dbReference type="Gene3D" id="3.30.30.30">
    <property type="match status" value="1"/>
</dbReference>
<dbReference type="EMBL" id="CANTFL010001431">
    <property type="protein sequence ID" value="CAI5739870.1"/>
    <property type="molecule type" value="Genomic_DNA"/>
</dbReference>
<dbReference type="InterPro" id="IPR013126">
    <property type="entry name" value="Hsp_70_fam"/>
</dbReference>
<dbReference type="FunFam" id="3.90.640.10:FF:000003">
    <property type="entry name" value="Molecular chaperone DnaK"/>
    <property type="match status" value="1"/>
</dbReference>
<organism evidence="5 6">
    <name type="scientific">Hyaloperonospora brassicae</name>
    <name type="common">Brassica downy mildew</name>
    <name type="synonym">Peronospora brassicae</name>
    <dbReference type="NCBI Taxonomy" id="162125"/>
    <lineage>
        <taxon>Eukaryota</taxon>
        <taxon>Sar</taxon>
        <taxon>Stramenopiles</taxon>
        <taxon>Oomycota</taxon>
        <taxon>Peronosporomycetes</taxon>
        <taxon>Peronosporales</taxon>
        <taxon>Peronosporaceae</taxon>
        <taxon>Hyaloperonospora</taxon>
    </lineage>
</organism>
<protein>
    <submittedName>
        <fullName evidence="5">Uncharacterized protein</fullName>
    </submittedName>
</protein>
<dbReference type="InterPro" id="IPR043129">
    <property type="entry name" value="ATPase_NBD"/>
</dbReference>
<dbReference type="GO" id="GO:0005524">
    <property type="term" value="F:ATP binding"/>
    <property type="evidence" value="ECO:0007669"/>
    <property type="project" value="UniProtKB-KW"/>
</dbReference>
<dbReference type="PROSITE" id="PS01036">
    <property type="entry name" value="HSP70_3"/>
    <property type="match status" value="1"/>
</dbReference>